<proteinExistence type="predicted"/>
<gene>
    <name evidence="1" type="ORF">J2S59_000227</name>
</gene>
<sequence length="104" mass="11287">MQVDSMTRVTHRAAAILAARGLPLQARLLIEEQFTALLAAEAGTVGQQAALRRELIEVAVDTGVAHGPELDVWAEALRALGHRPTPRFLPVDEDDDCEFDGWSA</sequence>
<reference evidence="1 2" key="1">
    <citation type="submission" date="2023-07" db="EMBL/GenBank/DDBJ databases">
        <title>Sequencing the genomes of 1000 actinobacteria strains.</title>
        <authorList>
            <person name="Klenk H.-P."/>
        </authorList>
    </citation>
    <scope>NUCLEOTIDE SEQUENCE [LARGE SCALE GENOMIC DNA]</scope>
    <source>
        <strain evidence="1 2">GD13</strain>
    </source>
</reference>
<protein>
    <submittedName>
        <fullName evidence="1">Uncharacterized protein</fullName>
    </submittedName>
</protein>
<evidence type="ECO:0000313" key="2">
    <source>
        <dbReference type="Proteomes" id="UP001240447"/>
    </source>
</evidence>
<dbReference type="EMBL" id="JAUSQM010000001">
    <property type="protein sequence ID" value="MDP9820418.1"/>
    <property type="molecule type" value="Genomic_DNA"/>
</dbReference>
<evidence type="ECO:0000313" key="1">
    <source>
        <dbReference type="EMBL" id="MDP9820418.1"/>
    </source>
</evidence>
<accession>A0ABT9NJ26</accession>
<comment type="caution">
    <text evidence="1">The sequence shown here is derived from an EMBL/GenBank/DDBJ whole genome shotgun (WGS) entry which is preliminary data.</text>
</comment>
<keyword evidence="2" id="KW-1185">Reference proteome</keyword>
<dbReference type="Proteomes" id="UP001240447">
    <property type="component" value="Unassembled WGS sequence"/>
</dbReference>
<organism evidence="1 2">
    <name type="scientific">Nocardioides massiliensis</name>
    <dbReference type="NCBI Taxonomy" id="1325935"/>
    <lineage>
        <taxon>Bacteria</taxon>
        <taxon>Bacillati</taxon>
        <taxon>Actinomycetota</taxon>
        <taxon>Actinomycetes</taxon>
        <taxon>Propionibacteriales</taxon>
        <taxon>Nocardioidaceae</taxon>
        <taxon>Nocardioides</taxon>
    </lineage>
</organism>
<dbReference type="RefSeq" id="WP_306824729.1">
    <property type="nucleotide sequence ID" value="NZ_JAUSQM010000001.1"/>
</dbReference>
<name>A0ABT9NJ26_9ACTN</name>